<dbReference type="EMBL" id="BAAAMQ010000009">
    <property type="protein sequence ID" value="GAA2103014.1"/>
    <property type="molecule type" value="Genomic_DNA"/>
</dbReference>
<feature type="compositionally biased region" description="Pro residues" evidence="3">
    <location>
        <begin position="280"/>
        <end position="293"/>
    </location>
</feature>
<gene>
    <name evidence="5" type="ORF">GCM10009726_14340</name>
</gene>
<organism evidence="5 6">
    <name type="scientific">Nocardioides furvisabuli</name>
    <dbReference type="NCBI Taxonomy" id="375542"/>
    <lineage>
        <taxon>Bacteria</taxon>
        <taxon>Bacillati</taxon>
        <taxon>Actinomycetota</taxon>
        <taxon>Actinomycetes</taxon>
        <taxon>Propionibacteriales</taxon>
        <taxon>Nocardioidaceae</taxon>
        <taxon>Nocardioides</taxon>
    </lineage>
</organism>
<dbReference type="PANTHER" id="PTHR35807">
    <property type="entry name" value="TRANSCRIPTIONAL REGULATOR REDD-RELATED"/>
    <property type="match status" value="1"/>
</dbReference>
<dbReference type="Gene3D" id="1.25.40.10">
    <property type="entry name" value="Tetratricopeptide repeat domain"/>
    <property type="match status" value="1"/>
</dbReference>
<dbReference type="InterPro" id="IPR011990">
    <property type="entry name" value="TPR-like_helical_dom_sf"/>
</dbReference>
<dbReference type="PANTHER" id="PTHR35807:SF1">
    <property type="entry name" value="TRANSCRIPTIONAL REGULATOR REDD"/>
    <property type="match status" value="1"/>
</dbReference>
<dbReference type="SMART" id="SM01043">
    <property type="entry name" value="BTAD"/>
    <property type="match status" value="1"/>
</dbReference>
<comment type="caution">
    <text evidence="5">The sequence shown here is derived from an EMBL/GenBank/DDBJ whole genome shotgun (WGS) entry which is preliminary data.</text>
</comment>
<evidence type="ECO:0000313" key="6">
    <source>
        <dbReference type="Proteomes" id="UP001501161"/>
    </source>
</evidence>
<feature type="compositionally biased region" description="Low complexity" evidence="3">
    <location>
        <begin position="464"/>
        <end position="486"/>
    </location>
</feature>
<protein>
    <recommendedName>
        <fullName evidence="4">Bacterial transcriptional activator domain-containing protein</fullName>
    </recommendedName>
</protein>
<accession>A0ABN2X165</accession>
<name>A0ABN2X165_9ACTN</name>
<evidence type="ECO:0000256" key="2">
    <source>
        <dbReference type="ARBA" id="ARBA00023163"/>
    </source>
</evidence>
<feature type="region of interest" description="Disordered" evidence="3">
    <location>
        <begin position="253"/>
        <end position="296"/>
    </location>
</feature>
<keyword evidence="6" id="KW-1185">Reference proteome</keyword>
<evidence type="ECO:0000259" key="4">
    <source>
        <dbReference type="SMART" id="SM01043"/>
    </source>
</evidence>
<evidence type="ECO:0000313" key="5">
    <source>
        <dbReference type="EMBL" id="GAA2103014.1"/>
    </source>
</evidence>
<feature type="region of interest" description="Disordered" evidence="3">
    <location>
        <begin position="326"/>
        <end position="366"/>
    </location>
</feature>
<keyword evidence="2" id="KW-0804">Transcription</keyword>
<dbReference type="SUPFAM" id="SSF48452">
    <property type="entry name" value="TPR-like"/>
    <property type="match status" value="1"/>
</dbReference>
<proteinExistence type="predicted"/>
<evidence type="ECO:0000256" key="3">
    <source>
        <dbReference type="SAM" id="MobiDB-lite"/>
    </source>
</evidence>
<dbReference type="InterPro" id="IPR005158">
    <property type="entry name" value="BTAD"/>
</dbReference>
<dbReference type="Pfam" id="PF03704">
    <property type="entry name" value="BTAD"/>
    <property type="match status" value="1"/>
</dbReference>
<dbReference type="RefSeq" id="WP_231250514.1">
    <property type="nucleotide sequence ID" value="NZ_BAAAMQ010000009.1"/>
</dbReference>
<sequence>MPQTAQAVSRGLRLLGEWQLVVDGDVVALGGREQRLCALLALTGTRGRAQVAGTLWPESTDARALASLRRAVAQTHQRCPGLLVADRTSVALAADVEVDVHALRAAVDTAGGPDPGDDAPSDTELLVTLVGERLLPDWYDAWVEEHRDDLEHQRVSALERLARRALDRKDTLLAEDAARAVVRTEPLRESARELLARALLDRGDRGGAVLEVGRYRDLVSTELGVVPSPALLSLLEAPVPAVPVPRAARAARPAAPTAAPVDEVLRPAGPSSVPLDHGSPRPPPPPTPLPPSGPVGLSLRATAARLAVGAALVMAVSLSIANLGPDRAEPSDPVSVGDGLGQDPGAPQTRRAEGADPASAREVRVRPVGASEGAAVFLVRATRRPARVRLEVAGPSGTRVVRSVVVRSRDGRRLVVGGLDGGTYEWSATSPTAAPVVGEVRVAGTEAPVLVASEEPVNAPSPSPATASAGASTPVSSPAPTATPTSTPEPSPTSTPEPSPTPSPTPSHSPQPSPTQHPSPTGQPTDPGTQDPGPLG</sequence>
<dbReference type="Proteomes" id="UP001501161">
    <property type="component" value="Unassembled WGS sequence"/>
</dbReference>
<keyword evidence="1" id="KW-0805">Transcription regulation</keyword>
<feature type="compositionally biased region" description="Pro residues" evidence="3">
    <location>
        <begin position="487"/>
        <end position="517"/>
    </location>
</feature>
<feature type="compositionally biased region" description="Basic and acidic residues" evidence="3">
    <location>
        <begin position="350"/>
        <end position="365"/>
    </location>
</feature>
<dbReference type="InterPro" id="IPR051677">
    <property type="entry name" value="AfsR-DnrI-RedD_regulator"/>
</dbReference>
<evidence type="ECO:0000256" key="1">
    <source>
        <dbReference type="ARBA" id="ARBA00023015"/>
    </source>
</evidence>
<reference evidence="5 6" key="1">
    <citation type="journal article" date="2019" name="Int. J. Syst. Evol. Microbiol.">
        <title>The Global Catalogue of Microorganisms (GCM) 10K type strain sequencing project: providing services to taxonomists for standard genome sequencing and annotation.</title>
        <authorList>
            <consortium name="The Broad Institute Genomics Platform"/>
            <consortium name="The Broad Institute Genome Sequencing Center for Infectious Disease"/>
            <person name="Wu L."/>
            <person name="Ma J."/>
        </authorList>
    </citation>
    <scope>NUCLEOTIDE SEQUENCE [LARGE SCALE GENOMIC DNA]</scope>
    <source>
        <strain evidence="5 6">JCM 13813</strain>
    </source>
</reference>
<feature type="region of interest" description="Disordered" evidence="3">
    <location>
        <begin position="454"/>
        <end position="536"/>
    </location>
</feature>
<feature type="domain" description="Bacterial transcriptional activator" evidence="4">
    <location>
        <begin position="98"/>
        <end position="239"/>
    </location>
</feature>